<dbReference type="SUPFAM" id="SSF55383">
    <property type="entry name" value="Copper amine oxidase, domain N"/>
    <property type="match status" value="1"/>
</dbReference>
<dbReference type="RefSeq" id="WP_262683981.1">
    <property type="nucleotide sequence ID" value="NZ_JAOQIO010000025.1"/>
</dbReference>
<dbReference type="Proteomes" id="UP001652445">
    <property type="component" value="Unassembled WGS sequence"/>
</dbReference>
<sequence length="337" mass="39040">MSIIIIFFLLLVTFNTLNVFAEDVELNYQLFINGESFESELIVDNNAVYAPLWGIMSKLGVSMDQDEYNKTFRINLPDKVLTFISDSNIVYQMDITASNYNKYKFGVNSTRMEVPFITKNDVVYTPLVFLSQYLDAIVLWNDQTINVSANDYDIGDKWTKLGYELGYSDLSYFWGRVIGSEVDKIRDKLEEEANAENYWIEHSTLYLNKSDHSWGSSHDQLEEVIIIAYDGLSVTLSNSKGQFTETFADFTKLRLAFFTEDPLSNPGWSNTIKQQIRNREISIGMNEDMVWYSWGTPYEKKSYSSNYGSTVQWIYKKSTYSFSFVYFKNGKVTSIQN</sequence>
<proteinExistence type="predicted"/>
<feature type="domain" description="Copper amine oxidase-like N-terminal" evidence="1">
    <location>
        <begin position="32"/>
        <end position="148"/>
    </location>
</feature>
<evidence type="ECO:0000259" key="1">
    <source>
        <dbReference type="Pfam" id="PF07833"/>
    </source>
</evidence>
<reference evidence="2 3" key="1">
    <citation type="submission" date="2022-09" db="EMBL/GenBank/DDBJ databases">
        <authorList>
            <person name="Han X.L."/>
            <person name="Wang Q."/>
            <person name="Lu T."/>
        </authorList>
    </citation>
    <scope>NUCLEOTIDE SEQUENCE [LARGE SCALE GENOMIC DNA]</scope>
    <source>
        <strain evidence="2 3">WQ 127069</strain>
    </source>
</reference>
<dbReference type="Gene3D" id="3.30.457.10">
    <property type="entry name" value="Copper amine oxidase-like, N-terminal domain"/>
    <property type="match status" value="1"/>
</dbReference>
<gene>
    <name evidence="2" type="ORF">OB236_10570</name>
</gene>
<accession>A0ABT2UD43</accession>
<dbReference type="InterPro" id="IPR036582">
    <property type="entry name" value="Mao_N_sf"/>
</dbReference>
<evidence type="ECO:0000313" key="2">
    <source>
        <dbReference type="EMBL" id="MCU6792568.1"/>
    </source>
</evidence>
<dbReference type="InterPro" id="IPR012854">
    <property type="entry name" value="Cu_amine_oxidase-like_N"/>
</dbReference>
<keyword evidence="3" id="KW-1185">Reference proteome</keyword>
<comment type="caution">
    <text evidence="2">The sequence shown here is derived from an EMBL/GenBank/DDBJ whole genome shotgun (WGS) entry which is preliminary data.</text>
</comment>
<protein>
    <submittedName>
        <fullName evidence="2">Copper amine oxidase N-terminal domain-containing protein</fullName>
    </submittedName>
</protein>
<dbReference type="Pfam" id="PF07833">
    <property type="entry name" value="Cu_amine_oxidN1"/>
    <property type="match status" value="1"/>
</dbReference>
<name>A0ABT2UD43_9BACL</name>
<dbReference type="EMBL" id="JAOQIO010000025">
    <property type="protein sequence ID" value="MCU6792568.1"/>
    <property type="molecule type" value="Genomic_DNA"/>
</dbReference>
<evidence type="ECO:0000313" key="3">
    <source>
        <dbReference type="Proteomes" id="UP001652445"/>
    </source>
</evidence>
<organism evidence="2 3">
    <name type="scientific">Paenibacillus baimaensis</name>
    <dbReference type="NCBI Taxonomy" id="2982185"/>
    <lineage>
        <taxon>Bacteria</taxon>
        <taxon>Bacillati</taxon>
        <taxon>Bacillota</taxon>
        <taxon>Bacilli</taxon>
        <taxon>Bacillales</taxon>
        <taxon>Paenibacillaceae</taxon>
        <taxon>Paenibacillus</taxon>
    </lineage>
</organism>